<evidence type="ECO:0000313" key="1">
    <source>
        <dbReference type="EMBL" id="KAH9777234.1"/>
    </source>
</evidence>
<evidence type="ECO:0000313" key="2">
    <source>
        <dbReference type="Proteomes" id="UP000829398"/>
    </source>
</evidence>
<comment type="caution">
    <text evidence="1">The sequence shown here is derived from an EMBL/GenBank/DDBJ whole genome shotgun (WGS) entry which is preliminary data.</text>
</comment>
<gene>
    <name evidence="1" type="ORF">KPL71_006946</name>
</gene>
<accession>A0ACB8LV34</accession>
<name>A0ACB8LV34_CITSI</name>
<protein>
    <submittedName>
        <fullName evidence="1">O-fucosyltransferase 29</fullName>
    </submittedName>
</protein>
<proteinExistence type="predicted"/>
<dbReference type="EMBL" id="CM039172">
    <property type="protein sequence ID" value="KAH9777234.1"/>
    <property type="molecule type" value="Genomic_DNA"/>
</dbReference>
<dbReference type="Proteomes" id="UP000829398">
    <property type="component" value="Chromosome 3"/>
</dbReference>
<reference evidence="2" key="1">
    <citation type="journal article" date="2023" name="Hortic. Res.">
        <title>A chromosome-level phased genome enabling allele-level studies in sweet orange: a case study on citrus Huanglongbing tolerance.</title>
        <authorList>
            <person name="Wu B."/>
            <person name="Yu Q."/>
            <person name="Deng Z."/>
            <person name="Duan Y."/>
            <person name="Luo F."/>
            <person name="Gmitter F. Jr."/>
        </authorList>
    </citation>
    <scope>NUCLEOTIDE SEQUENCE [LARGE SCALE GENOMIC DNA]</scope>
    <source>
        <strain evidence="2">cv. Valencia</strain>
    </source>
</reference>
<organism evidence="1 2">
    <name type="scientific">Citrus sinensis</name>
    <name type="common">Sweet orange</name>
    <name type="synonym">Citrus aurantium var. sinensis</name>
    <dbReference type="NCBI Taxonomy" id="2711"/>
    <lineage>
        <taxon>Eukaryota</taxon>
        <taxon>Viridiplantae</taxon>
        <taxon>Streptophyta</taxon>
        <taxon>Embryophyta</taxon>
        <taxon>Tracheophyta</taxon>
        <taxon>Spermatophyta</taxon>
        <taxon>Magnoliopsida</taxon>
        <taxon>eudicotyledons</taxon>
        <taxon>Gunneridae</taxon>
        <taxon>Pentapetalae</taxon>
        <taxon>rosids</taxon>
        <taxon>malvids</taxon>
        <taxon>Sapindales</taxon>
        <taxon>Rutaceae</taxon>
        <taxon>Aurantioideae</taxon>
        <taxon>Citrus</taxon>
    </lineage>
</organism>
<sequence>MLAFSGCYYGGGDKERYELGEIRKRWATLPDLSPEGERKRGKCPLTPHEVGLMLRALGFANDTHLYVASGEIYGGEETLRPLRELFPNFYTKEMLANEELKPFLQFSSRLAAIDYIVCDESDVFVTNNNGNMAKILAGRRRYMGHKRTIRPNAKRLSALFMAKNQMDWDTFARKVKSCQRGFMGEPEEMKPGRGEFHEFPYSCICEKPVTDEEHTDRDHHLDKASAHLIAKLQSKDREKKGEKKFKKKGLVEEQITSVHIEGEELFPD</sequence>
<keyword evidence="2" id="KW-1185">Reference proteome</keyword>